<dbReference type="PANTHER" id="PTHR23151">
    <property type="entry name" value="DIHYDROLIPOAMIDE ACETYL/SUCCINYL-TRANSFERASE-RELATED"/>
    <property type="match status" value="1"/>
</dbReference>
<dbReference type="CDD" id="cd06849">
    <property type="entry name" value="lipoyl_domain"/>
    <property type="match status" value="1"/>
</dbReference>
<dbReference type="Pfam" id="PF00198">
    <property type="entry name" value="2-oxoacid_dh"/>
    <property type="match status" value="1"/>
</dbReference>
<dbReference type="SUPFAM" id="SSF52777">
    <property type="entry name" value="CoA-dependent acyltransferases"/>
    <property type="match status" value="1"/>
</dbReference>
<comment type="cofactor">
    <cofactor evidence="1 4">
        <name>(R)-lipoate</name>
        <dbReference type="ChEBI" id="CHEBI:83088"/>
    </cofactor>
</comment>
<dbReference type="Pfam" id="PF00364">
    <property type="entry name" value="Biotin_lipoyl"/>
    <property type="match status" value="1"/>
</dbReference>
<dbReference type="PANTHER" id="PTHR23151:SF90">
    <property type="entry name" value="DIHYDROLIPOYLLYSINE-RESIDUE ACETYLTRANSFERASE COMPONENT OF PYRUVATE DEHYDROGENASE COMPLEX, MITOCHONDRIAL-RELATED"/>
    <property type="match status" value="1"/>
</dbReference>
<comment type="similarity">
    <text evidence="2 4">Belongs to the 2-oxoacid dehydrogenase family.</text>
</comment>
<feature type="compositionally biased region" description="Low complexity" evidence="5">
    <location>
        <begin position="183"/>
        <end position="202"/>
    </location>
</feature>
<evidence type="ECO:0000313" key="9">
    <source>
        <dbReference type="Proteomes" id="UP000377595"/>
    </source>
</evidence>
<evidence type="ECO:0000313" key="8">
    <source>
        <dbReference type="EMBL" id="GES21543.1"/>
    </source>
</evidence>
<organism evidence="8 9">
    <name type="scientific">Acrocarpospora pleiomorpha</name>
    <dbReference type="NCBI Taxonomy" id="90975"/>
    <lineage>
        <taxon>Bacteria</taxon>
        <taxon>Bacillati</taxon>
        <taxon>Actinomycetota</taxon>
        <taxon>Actinomycetes</taxon>
        <taxon>Streptosporangiales</taxon>
        <taxon>Streptosporangiaceae</taxon>
        <taxon>Acrocarpospora</taxon>
    </lineage>
</organism>
<dbReference type="Gene3D" id="4.10.320.10">
    <property type="entry name" value="E3-binding domain"/>
    <property type="match status" value="1"/>
</dbReference>
<dbReference type="EMBL" id="BLAF01000024">
    <property type="protein sequence ID" value="GES21543.1"/>
    <property type="molecule type" value="Genomic_DNA"/>
</dbReference>
<dbReference type="Gene3D" id="2.40.50.100">
    <property type="match status" value="1"/>
</dbReference>
<dbReference type="OrthoDB" id="9805770at2"/>
<dbReference type="GO" id="GO:0006086">
    <property type="term" value="P:pyruvate decarboxylation to acetyl-CoA"/>
    <property type="evidence" value="ECO:0007669"/>
    <property type="project" value="InterPro"/>
</dbReference>
<evidence type="ECO:0000256" key="1">
    <source>
        <dbReference type="ARBA" id="ARBA00001938"/>
    </source>
</evidence>
<dbReference type="GO" id="GO:0016746">
    <property type="term" value="F:acyltransferase activity"/>
    <property type="evidence" value="ECO:0007669"/>
    <property type="project" value="UniProtKB-KW"/>
</dbReference>
<dbReference type="InterPro" id="IPR004167">
    <property type="entry name" value="PSBD"/>
</dbReference>
<evidence type="ECO:0000259" key="7">
    <source>
        <dbReference type="PROSITE" id="PS51826"/>
    </source>
</evidence>
<evidence type="ECO:0000256" key="4">
    <source>
        <dbReference type="RuleBase" id="RU003423"/>
    </source>
</evidence>
<evidence type="ECO:0000259" key="6">
    <source>
        <dbReference type="PROSITE" id="PS50968"/>
    </source>
</evidence>
<keyword evidence="4 8" id="KW-0808">Transferase</keyword>
<protein>
    <recommendedName>
        <fullName evidence="4">Dihydrolipoamide acetyltransferase component of pyruvate dehydrogenase complex</fullName>
        <ecNumber evidence="4">2.3.1.-</ecNumber>
    </recommendedName>
</protein>
<dbReference type="InterPro" id="IPR023213">
    <property type="entry name" value="CAT-like_dom_sf"/>
</dbReference>
<keyword evidence="4" id="KW-0012">Acyltransferase</keyword>
<dbReference type="EC" id="2.3.1.-" evidence="4"/>
<gene>
    <name evidence="8" type="primary">pdhB</name>
    <name evidence="8" type="ORF">Aple_044390</name>
</gene>
<keyword evidence="8" id="KW-0670">Pyruvate</keyword>
<evidence type="ECO:0000256" key="3">
    <source>
        <dbReference type="ARBA" id="ARBA00022823"/>
    </source>
</evidence>
<proteinExistence type="inferred from homology"/>
<feature type="domain" description="Peripheral subunit-binding (PSBD)" evidence="7">
    <location>
        <begin position="131"/>
        <end position="168"/>
    </location>
</feature>
<dbReference type="SUPFAM" id="SSF47005">
    <property type="entry name" value="Peripheral subunit-binding domain of 2-oxo acid dehydrogenase complex"/>
    <property type="match status" value="1"/>
</dbReference>
<dbReference type="InterPro" id="IPR000089">
    <property type="entry name" value="Biotin_lipoyl"/>
</dbReference>
<keyword evidence="3 4" id="KW-0450">Lipoyl</keyword>
<reference evidence="8 9" key="1">
    <citation type="submission" date="2019-10" db="EMBL/GenBank/DDBJ databases">
        <title>Whole genome shotgun sequence of Acrocarpospora pleiomorpha NBRC 16267.</title>
        <authorList>
            <person name="Ichikawa N."/>
            <person name="Kimura A."/>
            <person name="Kitahashi Y."/>
            <person name="Komaki H."/>
            <person name="Oguchi A."/>
        </authorList>
    </citation>
    <scope>NUCLEOTIDE SEQUENCE [LARGE SCALE GENOMIC DNA]</scope>
    <source>
        <strain evidence="8 9">NBRC 16267</strain>
    </source>
</reference>
<dbReference type="RefSeq" id="WP_155346533.1">
    <property type="nucleotide sequence ID" value="NZ_BAAAHM010000005.1"/>
</dbReference>
<comment type="caution">
    <text evidence="8">The sequence shown here is derived from an EMBL/GenBank/DDBJ whole genome shotgun (WGS) entry which is preliminary data.</text>
</comment>
<name>A0A5M3XQU9_9ACTN</name>
<dbReference type="AlphaFoldDB" id="A0A5M3XQU9"/>
<dbReference type="InterPro" id="IPR011053">
    <property type="entry name" value="Single_hybrid_motif"/>
</dbReference>
<keyword evidence="9" id="KW-1185">Reference proteome</keyword>
<dbReference type="PROSITE" id="PS50968">
    <property type="entry name" value="BIOTINYL_LIPOYL"/>
    <property type="match status" value="1"/>
</dbReference>
<sequence length="430" mass="44964">MATLLRMPEVAAGATEAVLSDWLVDENASFTTGQPIAVIETDKAVVEIEAETDAVLLRRLAEGGASVEVGSPMALIGDESEKNSDLDRILAELGAGSPREAPPPVRHEVPAVPLPVASAVPPAAQKDGRLFITPIARKILADAGLRAEDVQGTGPNGRILRRDVERAVATSREQAAPSPAPEPAVATGESAQPARASQAAAAPGLDFEEIPHSRLRRAIAGRLTASKQTIPHFYLRRTARIDALLALRSQLNDVSPCRISVNDLVLRAVAIAHVEVPDANVIWTEQGMRRFESVDIGVAIASERGLVTPVLRGVQNAAPSAVARQVGTYVRQANDGKLRQSDLEGGSISVTNLGMFGVDEFAAIINPPQSAILAVGAGKAVPVVAGGAVEVGTVMSLVLSVDHRAIDGALAAKWMAALVTSIEEPLRLLA</sequence>
<dbReference type="Proteomes" id="UP000377595">
    <property type="component" value="Unassembled WGS sequence"/>
</dbReference>
<accession>A0A5M3XQU9</accession>
<dbReference type="Pfam" id="PF02817">
    <property type="entry name" value="E3_binding"/>
    <property type="match status" value="1"/>
</dbReference>
<dbReference type="SUPFAM" id="SSF51230">
    <property type="entry name" value="Single hybrid motif"/>
    <property type="match status" value="1"/>
</dbReference>
<feature type="region of interest" description="Disordered" evidence="5">
    <location>
        <begin position="167"/>
        <end position="202"/>
    </location>
</feature>
<dbReference type="InterPro" id="IPR036625">
    <property type="entry name" value="E3-bd_dom_sf"/>
</dbReference>
<evidence type="ECO:0000256" key="2">
    <source>
        <dbReference type="ARBA" id="ARBA00007317"/>
    </source>
</evidence>
<dbReference type="InterPro" id="IPR045257">
    <property type="entry name" value="E2/Pdx1"/>
</dbReference>
<dbReference type="PROSITE" id="PS51826">
    <property type="entry name" value="PSBD"/>
    <property type="match status" value="1"/>
</dbReference>
<feature type="domain" description="Lipoyl-binding" evidence="6">
    <location>
        <begin position="2"/>
        <end position="77"/>
    </location>
</feature>
<evidence type="ECO:0000256" key="5">
    <source>
        <dbReference type="SAM" id="MobiDB-lite"/>
    </source>
</evidence>
<dbReference type="GO" id="GO:0045254">
    <property type="term" value="C:pyruvate dehydrogenase complex"/>
    <property type="evidence" value="ECO:0007669"/>
    <property type="project" value="InterPro"/>
</dbReference>
<dbReference type="InterPro" id="IPR001078">
    <property type="entry name" value="2-oxoacid_DH_actylTfrase"/>
</dbReference>
<dbReference type="Gene3D" id="3.30.559.10">
    <property type="entry name" value="Chloramphenicol acetyltransferase-like domain"/>
    <property type="match status" value="1"/>
</dbReference>